<protein>
    <recommendedName>
        <fullName evidence="2">Mtf2-like C-terminal domain-containing protein</fullName>
    </recommendedName>
</protein>
<gene>
    <name evidence="3" type="ORF">PMIN01_09126</name>
</gene>
<comment type="caution">
    <text evidence="3">The sequence shown here is derived from an EMBL/GenBank/DDBJ whole genome shotgun (WGS) entry which is preliminary data.</text>
</comment>
<keyword evidence="4" id="KW-1185">Reference proteome</keyword>
<name>A0A9P6GDT3_9PLEO</name>
<evidence type="ECO:0000256" key="1">
    <source>
        <dbReference type="SAM" id="MobiDB-lite"/>
    </source>
</evidence>
<dbReference type="PANTHER" id="PTHR39468:SF1">
    <property type="entry name" value="MTF2-LIKE C-TERMINAL DOMAIN-CONTAINING PROTEIN"/>
    <property type="match status" value="1"/>
</dbReference>
<feature type="domain" description="Mtf2-like C-terminal" evidence="2">
    <location>
        <begin position="196"/>
        <end position="366"/>
    </location>
</feature>
<dbReference type="PANTHER" id="PTHR39468">
    <property type="entry name" value="CHROMOSOME 7, WHOLE GENOME SHOTGUN SEQUENCE"/>
    <property type="match status" value="1"/>
</dbReference>
<evidence type="ECO:0000313" key="4">
    <source>
        <dbReference type="Proteomes" id="UP000756921"/>
    </source>
</evidence>
<dbReference type="InterPro" id="IPR040009">
    <property type="entry name" value="Mtf2/C5D6.12-like"/>
</dbReference>
<sequence>MSACLCSFRALSRSRTSSSKTLAPFLYQTATIQQRNPISRRQASDSSRPNRYYDVPFEGEELPPTVEEASVNRRTTITGSERAAFEKLYKNTKRAEEQKLNEHELDQIADEYYEDDDDNSTDKSSASLDDLFDAVLSAKTDKPTRSFTPARARRQGSPTDLETLAKELLAEPADQEKRRKKEEAVEKQKRVKALRSSEKERIKALFEAAPTDQALWAVLEKEVFSVIRSMDLENSPGMFAPKSNPKSKLKFLSKPSVFGHKGDLSPTDPTIVYPNYSSHLIAAANTLRKNFPASPLMFNILPTVKDLGRSSYALGASTGLYKALIRAAFRSDNNYPQICALLQDMDNGGIEYDFSVLAFVDEILATHAGADKGKYGRSLQAVVRLELYQEGAEKLRAWRVAIARRLGDFTEERKDKGKLLRKFSPGGAGGLYRRRKDEDEVFVGAARMRLGGGRVGAGANEDIPLVEGDVPLEELRGPAPHVETGMQVDVDVEGFMRDDFEAPVVDAVEAVSDADVEGRVTTDAEEEEVRRRGV</sequence>
<feature type="compositionally biased region" description="Polar residues" evidence="1">
    <location>
        <begin position="34"/>
        <end position="49"/>
    </location>
</feature>
<dbReference type="InterPro" id="IPR043837">
    <property type="entry name" value="Mtf2-like_C"/>
</dbReference>
<evidence type="ECO:0000313" key="3">
    <source>
        <dbReference type="EMBL" id="KAF9733443.1"/>
    </source>
</evidence>
<dbReference type="Proteomes" id="UP000756921">
    <property type="component" value="Unassembled WGS sequence"/>
</dbReference>
<accession>A0A9P6GDT3</accession>
<feature type="region of interest" description="Disordered" evidence="1">
    <location>
        <begin position="34"/>
        <end position="58"/>
    </location>
</feature>
<dbReference type="GO" id="GO:0005739">
    <property type="term" value="C:mitochondrion"/>
    <property type="evidence" value="ECO:0007669"/>
    <property type="project" value="InterPro"/>
</dbReference>
<dbReference type="Pfam" id="PF19189">
    <property type="entry name" value="Mtf2"/>
    <property type="match status" value="1"/>
</dbReference>
<proteinExistence type="predicted"/>
<dbReference type="AlphaFoldDB" id="A0A9P6GDT3"/>
<evidence type="ECO:0000259" key="2">
    <source>
        <dbReference type="Pfam" id="PF19189"/>
    </source>
</evidence>
<reference evidence="3" key="1">
    <citation type="journal article" date="2020" name="Mol. Plant Microbe Interact.">
        <title>Genome Sequence of the Biocontrol Agent Coniothyrium minitans strain Conio (IMI 134523).</title>
        <authorList>
            <person name="Patel D."/>
            <person name="Shittu T.A."/>
            <person name="Baroncelli R."/>
            <person name="Muthumeenakshi S."/>
            <person name="Osborne T.H."/>
            <person name="Janganan T.K."/>
            <person name="Sreenivasaprasad S."/>
        </authorList>
    </citation>
    <scope>NUCLEOTIDE SEQUENCE</scope>
    <source>
        <strain evidence="3">Conio</strain>
    </source>
</reference>
<dbReference type="OrthoDB" id="2444174at2759"/>
<dbReference type="EMBL" id="WJXW01000009">
    <property type="protein sequence ID" value="KAF9733443.1"/>
    <property type="molecule type" value="Genomic_DNA"/>
</dbReference>
<organism evidence="3 4">
    <name type="scientific">Paraphaeosphaeria minitans</name>
    <dbReference type="NCBI Taxonomy" id="565426"/>
    <lineage>
        <taxon>Eukaryota</taxon>
        <taxon>Fungi</taxon>
        <taxon>Dikarya</taxon>
        <taxon>Ascomycota</taxon>
        <taxon>Pezizomycotina</taxon>
        <taxon>Dothideomycetes</taxon>
        <taxon>Pleosporomycetidae</taxon>
        <taxon>Pleosporales</taxon>
        <taxon>Massarineae</taxon>
        <taxon>Didymosphaeriaceae</taxon>
        <taxon>Paraphaeosphaeria</taxon>
    </lineage>
</organism>